<proteinExistence type="predicted"/>
<feature type="non-terminal residue" evidence="1">
    <location>
        <position position="84"/>
    </location>
</feature>
<reference evidence="1 2" key="1">
    <citation type="submission" date="2024-05" db="EMBL/GenBank/DDBJ databases">
        <title>Genome sequencing and assembly of Indian major carp, Cirrhinus mrigala (Hamilton, 1822).</title>
        <authorList>
            <person name="Mohindra V."/>
            <person name="Chowdhury L.M."/>
            <person name="Lal K."/>
            <person name="Jena J.K."/>
        </authorList>
    </citation>
    <scope>NUCLEOTIDE SEQUENCE [LARGE SCALE GENOMIC DNA]</scope>
    <source>
        <strain evidence="1">CM1030</strain>
        <tissue evidence="1">Blood</tissue>
    </source>
</reference>
<accession>A0ABD0Q4J4</accession>
<keyword evidence="2" id="KW-1185">Reference proteome</keyword>
<organism evidence="1 2">
    <name type="scientific">Cirrhinus mrigala</name>
    <name type="common">Mrigala</name>
    <dbReference type="NCBI Taxonomy" id="683832"/>
    <lineage>
        <taxon>Eukaryota</taxon>
        <taxon>Metazoa</taxon>
        <taxon>Chordata</taxon>
        <taxon>Craniata</taxon>
        <taxon>Vertebrata</taxon>
        <taxon>Euteleostomi</taxon>
        <taxon>Actinopterygii</taxon>
        <taxon>Neopterygii</taxon>
        <taxon>Teleostei</taxon>
        <taxon>Ostariophysi</taxon>
        <taxon>Cypriniformes</taxon>
        <taxon>Cyprinidae</taxon>
        <taxon>Labeoninae</taxon>
        <taxon>Labeonini</taxon>
        <taxon>Cirrhinus</taxon>
    </lineage>
</organism>
<comment type="caution">
    <text evidence="1">The sequence shown here is derived from an EMBL/GenBank/DDBJ whole genome shotgun (WGS) entry which is preliminary data.</text>
</comment>
<dbReference type="AlphaFoldDB" id="A0ABD0Q4J4"/>
<protein>
    <submittedName>
        <fullName evidence="1">Uncharacterized protein</fullName>
    </submittedName>
</protein>
<evidence type="ECO:0000313" key="1">
    <source>
        <dbReference type="EMBL" id="KAL0180980.1"/>
    </source>
</evidence>
<sequence length="84" mass="9969">MVLMDSHVFIRSVTSELFLSRRNLLHNLTVHLRIQRLIRPIQEPSRHLRSAQRRRPRLRMVHLLCMGQLHLHNLSLPEPHKGSS</sequence>
<evidence type="ECO:0000313" key="2">
    <source>
        <dbReference type="Proteomes" id="UP001529510"/>
    </source>
</evidence>
<dbReference type="Proteomes" id="UP001529510">
    <property type="component" value="Unassembled WGS sequence"/>
</dbReference>
<dbReference type="EMBL" id="JAMKFB020000011">
    <property type="protein sequence ID" value="KAL0180980.1"/>
    <property type="molecule type" value="Genomic_DNA"/>
</dbReference>
<gene>
    <name evidence="1" type="ORF">M9458_023386</name>
</gene>
<name>A0ABD0Q4J4_CIRMR</name>